<organism evidence="2 3">
    <name type="scientific">Chitinophaga defluvii</name>
    <dbReference type="NCBI Taxonomy" id="3163343"/>
    <lineage>
        <taxon>Bacteria</taxon>
        <taxon>Pseudomonadati</taxon>
        <taxon>Bacteroidota</taxon>
        <taxon>Chitinophagia</taxon>
        <taxon>Chitinophagales</taxon>
        <taxon>Chitinophagaceae</taxon>
        <taxon>Chitinophaga</taxon>
    </lineage>
</organism>
<proteinExistence type="predicted"/>
<evidence type="ECO:0000313" key="3">
    <source>
        <dbReference type="Proteomes" id="UP001549749"/>
    </source>
</evidence>
<keyword evidence="3" id="KW-1185">Reference proteome</keyword>
<dbReference type="PANTHER" id="PTHR43752:SF2">
    <property type="entry name" value="BNR_ASP-BOX REPEAT FAMILY PROTEIN"/>
    <property type="match status" value="1"/>
</dbReference>
<protein>
    <submittedName>
        <fullName evidence="2">Sialidase family protein</fullName>
    </submittedName>
</protein>
<dbReference type="Proteomes" id="UP001549749">
    <property type="component" value="Unassembled WGS sequence"/>
</dbReference>
<dbReference type="Gene3D" id="2.120.10.10">
    <property type="match status" value="1"/>
</dbReference>
<dbReference type="PANTHER" id="PTHR43752">
    <property type="entry name" value="BNR/ASP-BOX REPEAT FAMILY PROTEIN"/>
    <property type="match status" value="1"/>
</dbReference>
<name>A0ABV2T4V8_9BACT</name>
<dbReference type="SUPFAM" id="SSF50939">
    <property type="entry name" value="Sialidases"/>
    <property type="match status" value="1"/>
</dbReference>
<evidence type="ECO:0000313" key="2">
    <source>
        <dbReference type="EMBL" id="MET6998067.1"/>
    </source>
</evidence>
<dbReference type="RefSeq" id="WP_354660702.1">
    <property type="nucleotide sequence ID" value="NZ_JBEXAC010000001.1"/>
</dbReference>
<dbReference type="InterPro" id="IPR011040">
    <property type="entry name" value="Sialidase"/>
</dbReference>
<dbReference type="Pfam" id="PF13088">
    <property type="entry name" value="BNR_2"/>
    <property type="match status" value="1"/>
</dbReference>
<dbReference type="EMBL" id="JBEXAC010000001">
    <property type="protein sequence ID" value="MET6998067.1"/>
    <property type="molecule type" value="Genomic_DNA"/>
</dbReference>
<gene>
    <name evidence="2" type="ORF">ABR189_11830</name>
</gene>
<accession>A0ABV2T4V8</accession>
<sequence>MIPKLSSKWPLALLMIALTVPNRQSYAQTGKAAKAVLVKSELIMDKPPFPSSHASSITELPNGRLLATWFGGTDEGNKDVCIWTSEKKDGKWAPPVQVADGIIDAGTRYPCWNPVLLTTATGKVLLFYKVGPRPSQWWGEMKYSTDNGQSWSKAEKLPEGILGPIKNKPIQLANGDILHPSSWESVKGKIWKIHVEKSDSTGHNWSKTEIDCGDYGVIQPSILTYPDGRLQMINRSLQKVIVQTWSDDNGKTWSPLTALHVKNPNSGIDGVTLKNGLQAMVYNPTVNSKNSDGRNVLNVAVSKDGENWTDVYELENVPKGEFSYPAIIQGKNGHLYITYTYHRRNVKFVELRLK</sequence>
<reference evidence="2 3" key="1">
    <citation type="submission" date="2024-06" db="EMBL/GenBank/DDBJ databases">
        <title>Chitinophaga defluvii sp. nov., isolated from municipal sewage.</title>
        <authorList>
            <person name="Zhang L."/>
        </authorList>
    </citation>
    <scope>NUCLEOTIDE SEQUENCE [LARGE SCALE GENOMIC DNA]</scope>
    <source>
        <strain evidence="2 3">H8</strain>
    </source>
</reference>
<dbReference type="CDD" id="cd15482">
    <property type="entry name" value="Sialidase_non-viral"/>
    <property type="match status" value="1"/>
</dbReference>
<feature type="domain" description="Sialidase" evidence="1">
    <location>
        <begin position="63"/>
        <end position="337"/>
    </location>
</feature>
<dbReference type="InterPro" id="IPR036278">
    <property type="entry name" value="Sialidase_sf"/>
</dbReference>
<evidence type="ECO:0000259" key="1">
    <source>
        <dbReference type="Pfam" id="PF13088"/>
    </source>
</evidence>
<comment type="caution">
    <text evidence="2">The sequence shown here is derived from an EMBL/GenBank/DDBJ whole genome shotgun (WGS) entry which is preliminary data.</text>
</comment>